<keyword evidence="3 5" id="KW-0067">ATP-binding</keyword>
<accession>R9PQ37</accession>
<proteinExistence type="predicted"/>
<keyword evidence="6" id="KW-1185">Reference proteome</keyword>
<dbReference type="Proteomes" id="UP000014461">
    <property type="component" value="Unassembled WGS sequence"/>
</dbReference>
<keyword evidence="1" id="KW-0813">Transport</keyword>
<comment type="caution">
    <text evidence="5">The sequence shown here is derived from an EMBL/GenBank/DDBJ whole genome shotgun (WGS) entry which is preliminary data.</text>
</comment>
<dbReference type="GO" id="GO:0005524">
    <property type="term" value="F:ATP binding"/>
    <property type="evidence" value="ECO:0007669"/>
    <property type="project" value="UniProtKB-KW"/>
</dbReference>
<dbReference type="Pfam" id="PF00005">
    <property type="entry name" value="ABC_tran"/>
    <property type="match status" value="2"/>
</dbReference>
<protein>
    <submittedName>
        <fullName evidence="5">ATP-binding component of molybdate transport system</fullName>
    </submittedName>
</protein>
<dbReference type="InterPro" id="IPR003439">
    <property type="entry name" value="ABC_transporter-like_ATP-bd"/>
</dbReference>
<dbReference type="InterPro" id="IPR003593">
    <property type="entry name" value="AAA+_ATPase"/>
</dbReference>
<dbReference type="GO" id="GO:0016887">
    <property type="term" value="F:ATP hydrolysis activity"/>
    <property type="evidence" value="ECO:0007669"/>
    <property type="project" value="InterPro"/>
</dbReference>
<organism evidence="5 6">
    <name type="scientific">Agarivorans albus MKT 106</name>
    <dbReference type="NCBI Taxonomy" id="1331007"/>
    <lineage>
        <taxon>Bacteria</taxon>
        <taxon>Pseudomonadati</taxon>
        <taxon>Pseudomonadota</taxon>
        <taxon>Gammaproteobacteria</taxon>
        <taxon>Alteromonadales</taxon>
        <taxon>Alteromonadaceae</taxon>
        <taxon>Agarivorans</taxon>
    </lineage>
</organism>
<dbReference type="OrthoDB" id="9805029at2"/>
<dbReference type="RefSeq" id="WP_016403155.1">
    <property type="nucleotide sequence ID" value="NZ_BARX01000026.1"/>
</dbReference>
<dbReference type="PROSITE" id="PS50893">
    <property type="entry name" value="ABC_TRANSPORTER_2"/>
    <property type="match status" value="2"/>
</dbReference>
<evidence type="ECO:0000256" key="2">
    <source>
        <dbReference type="ARBA" id="ARBA00022741"/>
    </source>
</evidence>
<dbReference type="InterPro" id="IPR017871">
    <property type="entry name" value="ABC_transporter-like_CS"/>
</dbReference>
<dbReference type="SUPFAM" id="SSF52540">
    <property type="entry name" value="P-loop containing nucleoside triphosphate hydrolases"/>
    <property type="match status" value="2"/>
</dbReference>
<dbReference type="STRING" id="1331007.AALB_3468"/>
<dbReference type="PROSITE" id="PS00211">
    <property type="entry name" value="ABC_TRANSPORTER_1"/>
    <property type="match status" value="1"/>
</dbReference>
<reference evidence="5" key="1">
    <citation type="journal article" date="2013" name="Genome Announc.">
        <title>Draft Genome Sequence of Agarivorans albus Strain MKT 106T, an Agarolytic Marine Bacterium.</title>
        <authorList>
            <person name="Yasuike M."/>
            <person name="Nakamura Y."/>
            <person name="Kai W."/>
            <person name="Fujiwara A."/>
            <person name="Fukui Y."/>
            <person name="Satomi M."/>
            <person name="Sano M."/>
        </authorList>
    </citation>
    <scope>NUCLEOTIDE SEQUENCE [LARGE SCALE GENOMIC DNA]</scope>
</reference>
<dbReference type="PANTHER" id="PTHR43553:SF3">
    <property type="entry name" value="ABC TRANSPORTER ATP-BINDING PROTEIN MODF"/>
    <property type="match status" value="1"/>
</dbReference>
<dbReference type="GO" id="GO:0043190">
    <property type="term" value="C:ATP-binding cassette (ABC) transporter complex"/>
    <property type="evidence" value="ECO:0007669"/>
    <property type="project" value="TreeGrafter"/>
</dbReference>
<keyword evidence="2" id="KW-0547">Nucleotide-binding</keyword>
<dbReference type="PANTHER" id="PTHR43553">
    <property type="entry name" value="HEAVY METAL TRANSPORTER"/>
    <property type="match status" value="1"/>
</dbReference>
<gene>
    <name evidence="5" type="ORF">AALB_3468</name>
</gene>
<dbReference type="SMART" id="SM00382">
    <property type="entry name" value="AAA"/>
    <property type="match status" value="2"/>
</dbReference>
<evidence type="ECO:0000256" key="1">
    <source>
        <dbReference type="ARBA" id="ARBA00022448"/>
    </source>
</evidence>
<dbReference type="EMBL" id="BARX01000026">
    <property type="protein sequence ID" value="GAD03388.1"/>
    <property type="molecule type" value="Genomic_DNA"/>
</dbReference>
<dbReference type="Gene3D" id="3.40.50.300">
    <property type="entry name" value="P-loop containing nucleotide triphosphate hydrolases"/>
    <property type="match status" value="2"/>
</dbReference>
<feature type="domain" description="ABC transporter" evidence="4">
    <location>
        <begin position="243"/>
        <end position="475"/>
    </location>
</feature>
<name>R9PQ37_AGAAL</name>
<evidence type="ECO:0000259" key="4">
    <source>
        <dbReference type="PROSITE" id="PS50893"/>
    </source>
</evidence>
<evidence type="ECO:0000256" key="3">
    <source>
        <dbReference type="ARBA" id="ARBA00022840"/>
    </source>
</evidence>
<sequence length="475" mass="53365">MIIEDLHLLAGQHQLAIKRWELKAGEHWAIFGHSGSGKSLLGAWLVGDLAAERATLSQQPQRIALVSLEQQQALLERELADDDSEFTDKIDSGHTVLELLEAGCSEPRLLERVSQQCDLTHLLKRGFRLLSTGETRRLMLALALIKQPQLLILDEPFAGLDLRHQQQLLALLEQLAKECQLLIISSRDDELPASISHVAVLDEQGLSQQLTIEQWLQHPERQQMEQQAEQQSLAIVQALREFQQVEPVTPLFAITQGSVSYAGETLFSGLNWQIHYGEHWQVRGPNGCGKSSLLNLIFGDHPQCYSNQIEVMGFRRGSGESIWQVKQHIGMVSAALHLQYRVNCSALEVVLSGLYDSIGVYQQASELELEQARLWLQLFGLANLEKHYFKSLSYGQQRLLIIARALVKGPQLLLLDEPCQGLDFLQRNTVLKALELVAKHNLSQLVYVTHHQDDALPSIKHFIDFADGAVHLSTL</sequence>
<feature type="domain" description="ABC transporter" evidence="4">
    <location>
        <begin position="1"/>
        <end position="228"/>
    </location>
</feature>
<dbReference type="AlphaFoldDB" id="R9PQ37"/>
<dbReference type="InterPro" id="IPR027417">
    <property type="entry name" value="P-loop_NTPase"/>
</dbReference>
<evidence type="ECO:0000313" key="5">
    <source>
        <dbReference type="EMBL" id="GAD03388.1"/>
    </source>
</evidence>
<dbReference type="GO" id="GO:0042626">
    <property type="term" value="F:ATPase-coupled transmembrane transporter activity"/>
    <property type="evidence" value="ECO:0007669"/>
    <property type="project" value="TreeGrafter"/>
</dbReference>
<evidence type="ECO:0000313" key="6">
    <source>
        <dbReference type="Proteomes" id="UP000014461"/>
    </source>
</evidence>
<dbReference type="InterPro" id="IPR050095">
    <property type="entry name" value="ECF_ABC_transporter_ATP-bd"/>
</dbReference>